<dbReference type="GO" id="GO:0005886">
    <property type="term" value="C:plasma membrane"/>
    <property type="evidence" value="ECO:0007669"/>
    <property type="project" value="UniProtKB-SubCell"/>
</dbReference>
<feature type="transmembrane region" description="Helical" evidence="7">
    <location>
        <begin position="111"/>
        <end position="129"/>
    </location>
</feature>
<evidence type="ECO:0000256" key="3">
    <source>
        <dbReference type="ARBA" id="ARBA00022475"/>
    </source>
</evidence>
<evidence type="ECO:0000256" key="4">
    <source>
        <dbReference type="ARBA" id="ARBA00022692"/>
    </source>
</evidence>
<comment type="subcellular location">
    <subcellularLocation>
        <location evidence="1">Cell membrane</location>
        <topology evidence="1">Multi-pass membrane protein</topology>
    </subcellularLocation>
</comment>
<evidence type="ECO:0000256" key="2">
    <source>
        <dbReference type="ARBA" id="ARBA00005745"/>
    </source>
</evidence>
<feature type="domain" description="Type II secretion system protein GspF" evidence="8">
    <location>
        <begin position="11"/>
        <end position="128"/>
    </location>
</feature>
<evidence type="ECO:0000256" key="6">
    <source>
        <dbReference type="ARBA" id="ARBA00023136"/>
    </source>
</evidence>
<keyword evidence="10" id="KW-1185">Reference proteome</keyword>
<evidence type="ECO:0000313" key="9">
    <source>
        <dbReference type="EMBL" id="KFZ31486.1"/>
    </source>
</evidence>
<dbReference type="Proteomes" id="UP000054363">
    <property type="component" value="Unassembled WGS sequence"/>
</dbReference>
<proteinExistence type="inferred from homology"/>
<dbReference type="eggNOG" id="COG1459">
    <property type="taxonomic scope" value="Bacteria"/>
</dbReference>
<comment type="caution">
    <text evidence="9">The sequence shown here is derived from an EMBL/GenBank/DDBJ whole genome shotgun (WGS) entry which is preliminary data.</text>
</comment>
<reference evidence="9 10" key="1">
    <citation type="submission" date="2014-06" db="EMBL/GenBank/DDBJ databases">
        <title>The draft genome sequence of Idiomarina salinarum ISL-52.</title>
        <authorList>
            <person name="Du J."/>
            <person name="Shao Z."/>
        </authorList>
    </citation>
    <scope>NUCLEOTIDE SEQUENCE [LARGE SCALE GENOMIC DNA]</scope>
    <source>
        <strain evidence="9 10">ISL-52</strain>
    </source>
</reference>
<evidence type="ECO:0000256" key="5">
    <source>
        <dbReference type="ARBA" id="ARBA00022989"/>
    </source>
</evidence>
<evidence type="ECO:0000256" key="1">
    <source>
        <dbReference type="ARBA" id="ARBA00004651"/>
    </source>
</evidence>
<dbReference type="EMBL" id="JPER01000001">
    <property type="protein sequence ID" value="KFZ31486.1"/>
    <property type="molecule type" value="Genomic_DNA"/>
</dbReference>
<accession>A0A094JFZ8</accession>
<dbReference type="Pfam" id="PF00482">
    <property type="entry name" value="T2SSF"/>
    <property type="match status" value="1"/>
</dbReference>
<dbReference type="PANTHER" id="PTHR30012:SF0">
    <property type="entry name" value="TYPE II SECRETION SYSTEM PROTEIN F-RELATED"/>
    <property type="match status" value="1"/>
</dbReference>
<dbReference type="InterPro" id="IPR003004">
    <property type="entry name" value="GspF/PilC"/>
</dbReference>
<dbReference type="Gene3D" id="1.20.81.30">
    <property type="entry name" value="Type II secretion system (T2SS), domain F"/>
    <property type="match status" value="1"/>
</dbReference>
<evidence type="ECO:0000256" key="7">
    <source>
        <dbReference type="SAM" id="Phobius"/>
    </source>
</evidence>
<evidence type="ECO:0000313" key="10">
    <source>
        <dbReference type="Proteomes" id="UP000054363"/>
    </source>
</evidence>
<comment type="similarity">
    <text evidence="2">Belongs to the GSP F family.</text>
</comment>
<keyword evidence="4 7" id="KW-0812">Transmembrane</keyword>
<dbReference type="InterPro" id="IPR018076">
    <property type="entry name" value="T2SS_GspF_dom"/>
</dbReference>
<keyword evidence="3" id="KW-1003">Cell membrane</keyword>
<dbReference type="PANTHER" id="PTHR30012">
    <property type="entry name" value="GENERAL SECRETION PATHWAY PROTEIN"/>
    <property type="match status" value="1"/>
</dbReference>
<dbReference type="STRING" id="435908.IDSA_01865"/>
<feature type="transmembrane region" description="Helical" evidence="7">
    <location>
        <begin position="160"/>
        <end position="182"/>
    </location>
</feature>
<protein>
    <recommendedName>
        <fullName evidence="8">Type II secretion system protein GspF domain-containing protein</fullName>
    </recommendedName>
</protein>
<sequence length="340" mass="37612">MRLTRPRQLAFLEDLALALADGLSPLQACYGLAEHAREQGLTAEQRLAADLIQALNAGQALGSVLELWFDRDLCMLVSVGESSGVLEQLLQQQRRFEEQRQQAQRAFWRPLIYPAIMTVIAVLASLVIGRKVLPKLAGRLPEDDWPAVSKTLLTLSDGPLLLALLLLVVLMLFWSWGPASLINFRFRAWRVLAARGAFMIRRYFDAVIILQTVTVLLNAGINLDRALVAINRYGSPGFGYAVHLMRQRLAAGERRLAQIFDCGLLSPRMLFRLSNGSRNATEHGTLQRVAGYATDDAVAALGRLRVTLQIVCYGLIFMLLALLLGGMGAMLMAVTQQTMI</sequence>
<dbReference type="InterPro" id="IPR042094">
    <property type="entry name" value="T2SS_GspF_sf"/>
</dbReference>
<keyword evidence="5 7" id="KW-1133">Transmembrane helix</keyword>
<keyword evidence="6 7" id="KW-0472">Membrane</keyword>
<dbReference type="AlphaFoldDB" id="A0A094JFZ8"/>
<gene>
    <name evidence="9" type="ORF">IDSA_01865</name>
</gene>
<dbReference type="RefSeq" id="WP_034773807.1">
    <property type="nucleotide sequence ID" value="NZ_JPER01000001.1"/>
</dbReference>
<feature type="transmembrane region" description="Helical" evidence="7">
    <location>
        <begin position="308"/>
        <end position="334"/>
    </location>
</feature>
<dbReference type="OrthoDB" id="6241219at2"/>
<name>A0A094JFZ8_9GAMM</name>
<evidence type="ECO:0000259" key="8">
    <source>
        <dbReference type="Pfam" id="PF00482"/>
    </source>
</evidence>
<organism evidence="9 10">
    <name type="scientific">Pseudidiomarina salinarum</name>
    <dbReference type="NCBI Taxonomy" id="435908"/>
    <lineage>
        <taxon>Bacteria</taxon>
        <taxon>Pseudomonadati</taxon>
        <taxon>Pseudomonadota</taxon>
        <taxon>Gammaproteobacteria</taxon>
        <taxon>Alteromonadales</taxon>
        <taxon>Idiomarinaceae</taxon>
        <taxon>Pseudidiomarina</taxon>
    </lineage>
</organism>